<feature type="region of interest" description="Disordered" evidence="1">
    <location>
        <begin position="1"/>
        <end position="21"/>
    </location>
</feature>
<gene>
    <name evidence="2" type="ORF">FTUN_0660</name>
</gene>
<evidence type="ECO:0000313" key="3">
    <source>
        <dbReference type="Proteomes" id="UP000503447"/>
    </source>
</evidence>
<organism evidence="2 3">
    <name type="scientific">Frigoriglobus tundricola</name>
    <dbReference type="NCBI Taxonomy" id="2774151"/>
    <lineage>
        <taxon>Bacteria</taxon>
        <taxon>Pseudomonadati</taxon>
        <taxon>Planctomycetota</taxon>
        <taxon>Planctomycetia</taxon>
        <taxon>Gemmatales</taxon>
        <taxon>Gemmataceae</taxon>
        <taxon>Frigoriglobus</taxon>
    </lineage>
</organism>
<keyword evidence="3" id="KW-1185">Reference proteome</keyword>
<dbReference type="KEGG" id="ftj:FTUN_0660"/>
<sequence length="65" mass="6441">MSVSAARNAGSNPCSLGSHPFPSGLVKARRADCLEGGVNGAAPGRSVERSCQGLDSVREVGAVSG</sequence>
<reference evidence="3" key="1">
    <citation type="submission" date="2020-05" db="EMBL/GenBank/DDBJ databases">
        <title>Frigoriglobus tundricola gen. nov., sp. nov., a psychrotolerant cellulolytic planctomycete of the family Gemmataceae with two divergent copies of 16S rRNA gene.</title>
        <authorList>
            <person name="Kulichevskaya I.S."/>
            <person name="Ivanova A.A."/>
            <person name="Naumoff D.G."/>
            <person name="Beletsky A.V."/>
            <person name="Rijpstra W.I.C."/>
            <person name="Sinninghe Damste J.S."/>
            <person name="Mardanov A.V."/>
            <person name="Ravin N.V."/>
            <person name="Dedysh S.N."/>
        </authorList>
    </citation>
    <scope>NUCLEOTIDE SEQUENCE [LARGE SCALE GENOMIC DNA]</scope>
    <source>
        <strain evidence="3">PL17</strain>
    </source>
</reference>
<accession>A0A6M5YGL3</accession>
<proteinExistence type="predicted"/>
<dbReference type="Proteomes" id="UP000503447">
    <property type="component" value="Chromosome"/>
</dbReference>
<dbReference type="AlphaFoldDB" id="A0A6M5YGL3"/>
<dbReference type="EMBL" id="CP053452">
    <property type="protein sequence ID" value="QJW93155.1"/>
    <property type="molecule type" value="Genomic_DNA"/>
</dbReference>
<name>A0A6M5YGL3_9BACT</name>
<evidence type="ECO:0000313" key="2">
    <source>
        <dbReference type="EMBL" id="QJW93155.1"/>
    </source>
</evidence>
<protein>
    <submittedName>
        <fullName evidence="2">Uncharacterized protein</fullName>
    </submittedName>
</protein>
<evidence type="ECO:0000256" key="1">
    <source>
        <dbReference type="SAM" id="MobiDB-lite"/>
    </source>
</evidence>
<feature type="compositionally biased region" description="Polar residues" evidence="1">
    <location>
        <begin position="1"/>
        <end position="15"/>
    </location>
</feature>